<keyword evidence="5 13" id="KW-0444">Lipid biosynthesis</keyword>
<dbReference type="GO" id="GO:0005524">
    <property type="term" value="F:ATP binding"/>
    <property type="evidence" value="ECO:0007669"/>
    <property type="project" value="UniProtKB-UniRule"/>
</dbReference>
<keyword evidence="7 13" id="KW-0808">Transferase</keyword>
<comment type="function">
    <text evidence="1 13">Transfers the gamma-phosphate of ATP to the 4'-position of a tetraacyldisaccharide 1-phosphate intermediate (termed DS-1-P) to form tetraacyldisaccharide 1,4'-bis-phosphate (lipid IVA).</text>
</comment>
<dbReference type="HAMAP" id="MF_00409">
    <property type="entry name" value="LpxK"/>
    <property type="match status" value="1"/>
</dbReference>
<sequence>MSRRSSGRAFVSYVWSADAIGARLVRTAVTPLSWVFGAIVARRNAKFDARVRNNAIAAAALPAMSVGNLTVGGTGKTPIASWFVARLKAGGASPALVLRGYGDDEWRVHGLLTPGVPVVVAPERAVGLVTARSKHCDCAVLDDAFQHRQVARVVDVVLVSADAWSERVRLLPSGPYREPLGSLKRASVAIITVKAAAAERVHAVREAIRAAAPGVPIAQVRLAPGTIRLAATIAGGNGGPRGLQHDLTWLRGRRLLLVSAIADPDAFRRQMEAAGAVVVRHAVYPDHHDFGAGDLTEIVAQADPSVEVLCTLKDAVKLVPLWPRAGAALWYVSQTVVVEQGAEILDQAIARVLAARRAITPTAG</sequence>
<keyword evidence="6 13" id="KW-0441">Lipid A biosynthesis</keyword>
<evidence type="ECO:0000256" key="5">
    <source>
        <dbReference type="ARBA" id="ARBA00022516"/>
    </source>
</evidence>
<evidence type="ECO:0000256" key="9">
    <source>
        <dbReference type="ARBA" id="ARBA00022777"/>
    </source>
</evidence>
<dbReference type="GO" id="GO:0005886">
    <property type="term" value="C:plasma membrane"/>
    <property type="evidence" value="ECO:0007669"/>
    <property type="project" value="TreeGrafter"/>
</dbReference>
<evidence type="ECO:0000256" key="12">
    <source>
        <dbReference type="ARBA" id="ARBA00029757"/>
    </source>
</evidence>
<keyword evidence="9 13" id="KW-0418">Kinase</keyword>
<evidence type="ECO:0000256" key="10">
    <source>
        <dbReference type="ARBA" id="ARBA00022840"/>
    </source>
</evidence>
<dbReference type="Proteomes" id="UP000500938">
    <property type="component" value="Chromosome"/>
</dbReference>
<evidence type="ECO:0000256" key="2">
    <source>
        <dbReference type="ARBA" id="ARBA00004870"/>
    </source>
</evidence>
<keyword evidence="15" id="KW-1185">Reference proteome</keyword>
<evidence type="ECO:0000256" key="4">
    <source>
        <dbReference type="ARBA" id="ARBA00016436"/>
    </source>
</evidence>
<evidence type="ECO:0000313" key="15">
    <source>
        <dbReference type="Proteomes" id="UP000500938"/>
    </source>
</evidence>
<dbReference type="GO" id="GO:0009244">
    <property type="term" value="P:lipopolysaccharide core region biosynthetic process"/>
    <property type="evidence" value="ECO:0007669"/>
    <property type="project" value="TreeGrafter"/>
</dbReference>
<dbReference type="RefSeq" id="WP_171224536.1">
    <property type="nucleotide sequence ID" value="NZ_CP053085.1"/>
</dbReference>
<reference evidence="14 15" key="1">
    <citation type="submission" date="2020-05" db="EMBL/GenBank/DDBJ databases">
        <title>Complete genome sequence of Gemmatimonas greenlandica TET16.</title>
        <authorList>
            <person name="Zeng Y."/>
        </authorList>
    </citation>
    <scope>NUCLEOTIDE SEQUENCE [LARGE SCALE GENOMIC DNA]</scope>
    <source>
        <strain evidence="14 15">TET16</strain>
    </source>
</reference>
<evidence type="ECO:0000256" key="1">
    <source>
        <dbReference type="ARBA" id="ARBA00002274"/>
    </source>
</evidence>
<protein>
    <recommendedName>
        <fullName evidence="4 13">Tetraacyldisaccharide 4'-kinase</fullName>
        <ecNumber evidence="3 13">2.7.1.130</ecNumber>
    </recommendedName>
    <alternativeName>
        <fullName evidence="12 13">Lipid A 4'-kinase</fullName>
    </alternativeName>
</protein>
<keyword evidence="8 13" id="KW-0547">Nucleotide-binding</keyword>
<proteinExistence type="inferred from homology"/>
<dbReference type="EC" id="2.7.1.130" evidence="3 13"/>
<organism evidence="14 15">
    <name type="scientific">Gemmatimonas groenlandica</name>
    <dbReference type="NCBI Taxonomy" id="2732249"/>
    <lineage>
        <taxon>Bacteria</taxon>
        <taxon>Pseudomonadati</taxon>
        <taxon>Gemmatimonadota</taxon>
        <taxon>Gemmatimonadia</taxon>
        <taxon>Gemmatimonadales</taxon>
        <taxon>Gemmatimonadaceae</taxon>
        <taxon>Gemmatimonas</taxon>
    </lineage>
</organism>
<evidence type="ECO:0000256" key="7">
    <source>
        <dbReference type="ARBA" id="ARBA00022679"/>
    </source>
</evidence>
<dbReference type="GO" id="GO:0009245">
    <property type="term" value="P:lipid A biosynthetic process"/>
    <property type="evidence" value="ECO:0007669"/>
    <property type="project" value="UniProtKB-UniRule"/>
</dbReference>
<dbReference type="Pfam" id="PF02606">
    <property type="entry name" value="LpxK"/>
    <property type="match status" value="2"/>
</dbReference>
<evidence type="ECO:0000256" key="8">
    <source>
        <dbReference type="ARBA" id="ARBA00022741"/>
    </source>
</evidence>
<evidence type="ECO:0000256" key="3">
    <source>
        <dbReference type="ARBA" id="ARBA00012071"/>
    </source>
</evidence>
<evidence type="ECO:0000256" key="11">
    <source>
        <dbReference type="ARBA" id="ARBA00023098"/>
    </source>
</evidence>
<dbReference type="GO" id="GO:0009029">
    <property type="term" value="F:lipid-A 4'-kinase activity"/>
    <property type="evidence" value="ECO:0007669"/>
    <property type="project" value="UniProtKB-UniRule"/>
</dbReference>
<comment type="catalytic activity">
    <reaction evidence="13">
        <text>a lipid A disaccharide + ATP = a lipid IVA + ADP + H(+)</text>
        <dbReference type="Rhea" id="RHEA:67840"/>
        <dbReference type="ChEBI" id="CHEBI:15378"/>
        <dbReference type="ChEBI" id="CHEBI:30616"/>
        <dbReference type="ChEBI" id="CHEBI:176343"/>
        <dbReference type="ChEBI" id="CHEBI:176425"/>
        <dbReference type="ChEBI" id="CHEBI:456216"/>
        <dbReference type="EC" id="2.7.1.130"/>
    </reaction>
</comment>
<keyword evidence="10 13" id="KW-0067">ATP-binding</keyword>
<feature type="binding site" evidence="13">
    <location>
        <begin position="70"/>
        <end position="77"/>
    </location>
    <ligand>
        <name>ATP</name>
        <dbReference type="ChEBI" id="CHEBI:30616"/>
    </ligand>
</feature>
<dbReference type="KEGG" id="ggr:HKW67_06085"/>
<comment type="similarity">
    <text evidence="13">Belongs to the LpxK family.</text>
</comment>
<dbReference type="PANTHER" id="PTHR42724">
    <property type="entry name" value="TETRAACYLDISACCHARIDE 4'-KINASE"/>
    <property type="match status" value="1"/>
</dbReference>
<evidence type="ECO:0000313" key="14">
    <source>
        <dbReference type="EMBL" id="QJR35107.1"/>
    </source>
</evidence>
<comment type="pathway">
    <text evidence="2 13">Glycolipid biosynthesis; lipid IV(A) biosynthesis; lipid IV(A) from (3R)-3-hydroxytetradecanoyl-[acyl-carrier-protein] and UDP-N-acetyl-alpha-D-glucosamine: step 6/6.</text>
</comment>
<accession>A0A6M4INP3</accession>
<keyword evidence="11 13" id="KW-0443">Lipid metabolism</keyword>
<evidence type="ECO:0000256" key="13">
    <source>
        <dbReference type="HAMAP-Rule" id="MF_00409"/>
    </source>
</evidence>
<evidence type="ECO:0000256" key="6">
    <source>
        <dbReference type="ARBA" id="ARBA00022556"/>
    </source>
</evidence>
<gene>
    <name evidence="13" type="primary">lpxK</name>
    <name evidence="14" type="ORF">HKW67_06085</name>
</gene>
<dbReference type="InterPro" id="IPR003758">
    <property type="entry name" value="LpxK"/>
</dbReference>
<dbReference type="UniPathway" id="UPA00359">
    <property type="reaction ID" value="UER00482"/>
</dbReference>
<dbReference type="PANTHER" id="PTHR42724:SF1">
    <property type="entry name" value="TETRAACYLDISACCHARIDE 4'-KINASE, MITOCHONDRIAL-RELATED"/>
    <property type="match status" value="1"/>
</dbReference>
<dbReference type="EMBL" id="CP053085">
    <property type="protein sequence ID" value="QJR35107.1"/>
    <property type="molecule type" value="Genomic_DNA"/>
</dbReference>
<dbReference type="AlphaFoldDB" id="A0A6M4INP3"/>
<name>A0A6M4INP3_9BACT</name>